<feature type="transmembrane region" description="Helical" evidence="4">
    <location>
        <begin position="9"/>
        <end position="27"/>
    </location>
</feature>
<protein>
    <submittedName>
        <fullName evidence="7">PAS domain-containing protein</fullName>
    </submittedName>
</protein>
<organism evidence="7 8">
    <name type="scientific">Parasulfitobacter algicola</name>
    <dbReference type="NCBI Taxonomy" id="2614809"/>
    <lineage>
        <taxon>Bacteria</taxon>
        <taxon>Pseudomonadati</taxon>
        <taxon>Pseudomonadota</taxon>
        <taxon>Alphaproteobacteria</taxon>
        <taxon>Rhodobacterales</taxon>
        <taxon>Roseobacteraceae</taxon>
        <taxon>Parasulfitobacter</taxon>
    </lineage>
</organism>
<dbReference type="InterPro" id="IPR003660">
    <property type="entry name" value="HAMP_dom"/>
</dbReference>
<evidence type="ECO:0000256" key="4">
    <source>
        <dbReference type="SAM" id="Phobius"/>
    </source>
</evidence>
<evidence type="ECO:0000256" key="2">
    <source>
        <dbReference type="ARBA" id="ARBA00029447"/>
    </source>
</evidence>
<dbReference type="Gene3D" id="1.10.287.950">
    <property type="entry name" value="Methyl-accepting chemotaxis protein"/>
    <property type="match status" value="1"/>
</dbReference>
<dbReference type="Pfam" id="PF00015">
    <property type="entry name" value="MCPsignal"/>
    <property type="match status" value="1"/>
</dbReference>
<dbReference type="Proteomes" id="UP000777935">
    <property type="component" value="Unassembled WGS sequence"/>
</dbReference>
<comment type="caution">
    <text evidence="7">The sequence shown here is derived from an EMBL/GenBank/DDBJ whole genome shotgun (WGS) entry which is preliminary data.</text>
</comment>
<evidence type="ECO:0000313" key="7">
    <source>
        <dbReference type="EMBL" id="NSX56340.1"/>
    </source>
</evidence>
<dbReference type="InterPro" id="IPR004090">
    <property type="entry name" value="Chemotax_Me-accpt_rcpt"/>
</dbReference>
<dbReference type="PROSITE" id="PS50111">
    <property type="entry name" value="CHEMOTAXIS_TRANSDUC_2"/>
    <property type="match status" value="1"/>
</dbReference>
<comment type="similarity">
    <text evidence="2">Belongs to the methyl-accepting chemotaxis (MCP) protein family.</text>
</comment>
<evidence type="ECO:0000256" key="3">
    <source>
        <dbReference type="PROSITE-ProRule" id="PRU00284"/>
    </source>
</evidence>
<dbReference type="CDD" id="cd11386">
    <property type="entry name" value="MCP_signal"/>
    <property type="match status" value="1"/>
</dbReference>
<dbReference type="EMBL" id="JABUFE010000012">
    <property type="protein sequence ID" value="NSX56340.1"/>
    <property type="molecule type" value="Genomic_DNA"/>
</dbReference>
<sequence length="690" mass="74783">MSVFKKINLVWYWMGLAITIVGATFVGQNQFGSVAAVVFVVIMLFISTALYAVSQRKELKKLNNIAAGIQKTQGMELSHTVEESFSEIKALLKQQDAELERLQVTDTGFEKSTQAFISIDPNFAITRINQAALEILQKYDSAFVIADFNDLIGQSFKDIAEKALDWDEICDQSKSETQYTVYHTDNASFELVLLSNDKNGWIIQLEEISKSQKDGQQLEAVNRNFICAEFDANGQFIHGNDAFLTITAQAQDVLVGMTLSQLLTPIHANYDISERLYESRDVSDVFSVSDNVSTHHIAGSFSVQHASNGAVEAIIFIGSDITDMTSQSDEKLEIQKTVIEAQSNALDALRTGLKKLSAGNLAVDIGQPFAVDYDELRQDFNMTARNLSDAMNGFLENADGIRHEAAEISASAEDLSQRTERQAATLEQTAVALDQMTSSVKSAADGAARANSIVVDAKASAEASSGIVQETISAMGEIQNSSGEIAKITDVIDEIAFQTNLLALNAGVEAARAGEAGRGFAVVASEVRALAQRSSDAAREINQLITTSRDHVNRGVDLVGETGEALRQMVGSISDVATQVSEIAVSSQEQSSGLDEINTAVNQLDQVTQQNVAMFEETTAASHALTKGAEELKRTVSKFQTGAKTIKPVQLSTPPKVEPKPVVARKTMAFDGNAALSELPMDDDDDWQDF</sequence>
<dbReference type="InterPro" id="IPR051310">
    <property type="entry name" value="MCP_chemotaxis"/>
</dbReference>
<name>A0ABX2IUX3_9RHOB</name>
<reference evidence="7 8" key="1">
    <citation type="submission" date="2020-06" db="EMBL/GenBank/DDBJ databases">
        <title>Sulfitobacter algicola sp. nov., isolated from green algae.</title>
        <authorList>
            <person name="Wang C."/>
        </authorList>
    </citation>
    <scope>NUCLEOTIDE SEQUENCE [LARGE SCALE GENOMIC DNA]</scope>
    <source>
        <strain evidence="7 8">1151</strain>
    </source>
</reference>
<keyword evidence="4" id="KW-0472">Membrane</keyword>
<evidence type="ECO:0000259" key="6">
    <source>
        <dbReference type="PROSITE" id="PS50885"/>
    </source>
</evidence>
<dbReference type="Gene3D" id="3.30.450.20">
    <property type="entry name" value="PAS domain"/>
    <property type="match status" value="1"/>
</dbReference>
<dbReference type="SMART" id="SM00283">
    <property type="entry name" value="MA"/>
    <property type="match status" value="1"/>
</dbReference>
<keyword evidence="8" id="KW-1185">Reference proteome</keyword>
<dbReference type="PROSITE" id="PS50885">
    <property type="entry name" value="HAMP"/>
    <property type="match status" value="1"/>
</dbReference>
<dbReference type="RefSeq" id="WP_174139496.1">
    <property type="nucleotide sequence ID" value="NZ_JABUFE010000012.1"/>
</dbReference>
<evidence type="ECO:0000313" key="8">
    <source>
        <dbReference type="Proteomes" id="UP000777935"/>
    </source>
</evidence>
<keyword evidence="4" id="KW-1133">Transmembrane helix</keyword>
<feature type="domain" description="Methyl-accepting transducer" evidence="5">
    <location>
        <begin position="397"/>
        <end position="626"/>
    </location>
</feature>
<accession>A0ABX2IUX3</accession>
<dbReference type="PANTHER" id="PTHR43531:SF11">
    <property type="entry name" value="METHYL-ACCEPTING CHEMOTAXIS PROTEIN 3"/>
    <property type="match status" value="1"/>
</dbReference>
<feature type="domain" description="HAMP" evidence="6">
    <location>
        <begin position="340"/>
        <end position="392"/>
    </location>
</feature>
<dbReference type="Pfam" id="PF13426">
    <property type="entry name" value="PAS_9"/>
    <property type="match status" value="2"/>
</dbReference>
<keyword evidence="3" id="KW-0807">Transducer</keyword>
<keyword evidence="4" id="KW-0812">Transmembrane</keyword>
<gene>
    <name evidence="7" type="ORF">HRQ87_16240</name>
</gene>
<dbReference type="PANTHER" id="PTHR43531">
    <property type="entry name" value="PROTEIN ICFG"/>
    <property type="match status" value="1"/>
</dbReference>
<feature type="transmembrane region" description="Helical" evidence="4">
    <location>
        <begin position="33"/>
        <end position="53"/>
    </location>
</feature>
<dbReference type="InterPro" id="IPR004089">
    <property type="entry name" value="MCPsignal_dom"/>
</dbReference>
<evidence type="ECO:0000256" key="1">
    <source>
        <dbReference type="ARBA" id="ARBA00022500"/>
    </source>
</evidence>
<evidence type="ECO:0000259" key="5">
    <source>
        <dbReference type="PROSITE" id="PS50111"/>
    </source>
</evidence>
<dbReference type="SUPFAM" id="SSF58104">
    <property type="entry name" value="Methyl-accepting chemotaxis protein (MCP) signaling domain"/>
    <property type="match status" value="1"/>
</dbReference>
<proteinExistence type="inferred from homology"/>
<dbReference type="InterPro" id="IPR000014">
    <property type="entry name" value="PAS"/>
</dbReference>
<dbReference type="PRINTS" id="PR00260">
    <property type="entry name" value="CHEMTRNSDUCR"/>
</dbReference>
<keyword evidence="1" id="KW-0145">Chemotaxis</keyword>